<proteinExistence type="predicted"/>
<sequence>MAQNSVQTKRAVSAAQSCESSLCLTFLFLFSRLPF</sequence>
<reference evidence="1" key="1">
    <citation type="submission" date="2014-11" db="EMBL/GenBank/DDBJ databases">
        <authorList>
            <person name="Amaro Gonzalez C."/>
        </authorList>
    </citation>
    <scope>NUCLEOTIDE SEQUENCE</scope>
</reference>
<accession>A0A0E9W8L2</accession>
<dbReference type="AlphaFoldDB" id="A0A0E9W8L2"/>
<protein>
    <submittedName>
        <fullName evidence="1">Uncharacterized protein</fullName>
    </submittedName>
</protein>
<name>A0A0E9W8L2_ANGAN</name>
<evidence type="ECO:0000313" key="1">
    <source>
        <dbReference type="EMBL" id="JAH86651.1"/>
    </source>
</evidence>
<dbReference type="EMBL" id="GBXM01021926">
    <property type="protein sequence ID" value="JAH86651.1"/>
    <property type="molecule type" value="Transcribed_RNA"/>
</dbReference>
<organism evidence="1">
    <name type="scientific">Anguilla anguilla</name>
    <name type="common">European freshwater eel</name>
    <name type="synonym">Muraena anguilla</name>
    <dbReference type="NCBI Taxonomy" id="7936"/>
    <lineage>
        <taxon>Eukaryota</taxon>
        <taxon>Metazoa</taxon>
        <taxon>Chordata</taxon>
        <taxon>Craniata</taxon>
        <taxon>Vertebrata</taxon>
        <taxon>Euteleostomi</taxon>
        <taxon>Actinopterygii</taxon>
        <taxon>Neopterygii</taxon>
        <taxon>Teleostei</taxon>
        <taxon>Anguilliformes</taxon>
        <taxon>Anguillidae</taxon>
        <taxon>Anguilla</taxon>
    </lineage>
</organism>
<reference evidence="1" key="2">
    <citation type="journal article" date="2015" name="Fish Shellfish Immunol.">
        <title>Early steps in the European eel (Anguilla anguilla)-Vibrio vulnificus interaction in the gills: Role of the RtxA13 toxin.</title>
        <authorList>
            <person name="Callol A."/>
            <person name="Pajuelo D."/>
            <person name="Ebbesson L."/>
            <person name="Teles M."/>
            <person name="MacKenzie S."/>
            <person name="Amaro C."/>
        </authorList>
    </citation>
    <scope>NUCLEOTIDE SEQUENCE</scope>
</reference>